<dbReference type="SUPFAM" id="SSF53098">
    <property type="entry name" value="Ribonuclease H-like"/>
    <property type="match status" value="1"/>
</dbReference>
<feature type="domain" description="Tf2-1-like SH3-like" evidence="2">
    <location>
        <begin position="245"/>
        <end position="296"/>
    </location>
</feature>
<reference evidence="3" key="1">
    <citation type="journal article" date="2019" name="Sci. Rep.">
        <title>Draft genome of Tanacetum cinerariifolium, the natural source of mosquito coil.</title>
        <authorList>
            <person name="Yamashiro T."/>
            <person name="Shiraishi A."/>
            <person name="Satake H."/>
            <person name="Nakayama K."/>
        </authorList>
    </citation>
    <scope>NUCLEOTIDE SEQUENCE</scope>
</reference>
<dbReference type="InterPro" id="IPR053134">
    <property type="entry name" value="RNA-dir_DNA_polymerase"/>
</dbReference>
<dbReference type="InterPro" id="IPR000477">
    <property type="entry name" value="RT_dom"/>
</dbReference>
<dbReference type="AlphaFoldDB" id="A0A6L2LUA6"/>
<keyword evidence="3" id="KW-0808">Transferase</keyword>
<dbReference type="SUPFAM" id="SSF56672">
    <property type="entry name" value="DNA/RNA polymerases"/>
    <property type="match status" value="1"/>
</dbReference>
<dbReference type="InterPro" id="IPR043128">
    <property type="entry name" value="Rev_trsase/Diguanyl_cyclase"/>
</dbReference>
<comment type="caution">
    <text evidence="3">The sequence shown here is derived from an EMBL/GenBank/DDBJ whole genome shotgun (WGS) entry which is preliminary data.</text>
</comment>
<dbReference type="InterPro" id="IPR043502">
    <property type="entry name" value="DNA/RNA_pol_sf"/>
</dbReference>
<sequence length="353" mass="41588">MADTQRGSWIWHIGLQSFVVICEVQARIHRIFLDGYNVLSDEDILKTAFRTRYGHYEFLVMPFGLTNTLAVFMDLMNRVCKSYLDKFVILFIDVILIYSKSKEEHAEHLKLIWDLLKKEELYAKFSKFSLEISRYLIVYMSTTYHPQTDGQSKRTIQTLEDMPCACVIDFEKGWNRHPPLVKFSYNNNYHTSNKASPFEALYGRKCRSPVCWTEVGDAQLTGLEIIHETTENIIQIKKRIQAARVIRFGKREKLNPRYIRPFKILAKVGTVAYRLELSEQLSRVHSTFHVSNMKKCFSDEPLAIPLDEIQIDDKLNFIEEPVKIMNRKLKRMKKSHILIIKVRWNSRRGHEFT</sequence>
<dbReference type="Gene3D" id="3.10.10.10">
    <property type="entry name" value="HIV Type 1 Reverse Transcriptase, subunit A, domain 1"/>
    <property type="match status" value="1"/>
</dbReference>
<dbReference type="CDD" id="cd01647">
    <property type="entry name" value="RT_LTR"/>
    <property type="match status" value="1"/>
</dbReference>
<organism evidence="3">
    <name type="scientific">Tanacetum cinerariifolium</name>
    <name type="common">Dalmatian daisy</name>
    <name type="synonym">Chrysanthemum cinerariifolium</name>
    <dbReference type="NCBI Taxonomy" id="118510"/>
    <lineage>
        <taxon>Eukaryota</taxon>
        <taxon>Viridiplantae</taxon>
        <taxon>Streptophyta</taxon>
        <taxon>Embryophyta</taxon>
        <taxon>Tracheophyta</taxon>
        <taxon>Spermatophyta</taxon>
        <taxon>Magnoliopsida</taxon>
        <taxon>eudicotyledons</taxon>
        <taxon>Gunneridae</taxon>
        <taxon>Pentapetalae</taxon>
        <taxon>asterids</taxon>
        <taxon>campanulids</taxon>
        <taxon>Asterales</taxon>
        <taxon>Asteraceae</taxon>
        <taxon>Asteroideae</taxon>
        <taxon>Anthemideae</taxon>
        <taxon>Anthemidinae</taxon>
        <taxon>Tanacetum</taxon>
    </lineage>
</organism>
<name>A0A6L2LUA6_TANCI</name>
<gene>
    <name evidence="3" type="ORF">Tci_036697</name>
</gene>
<dbReference type="Gene3D" id="3.30.420.10">
    <property type="entry name" value="Ribonuclease H-like superfamily/Ribonuclease H"/>
    <property type="match status" value="1"/>
</dbReference>
<dbReference type="PANTHER" id="PTHR24559">
    <property type="entry name" value="TRANSPOSON TY3-I GAG-POL POLYPROTEIN"/>
    <property type="match status" value="1"/>
</dbReference>
<feature type="domain" description="Reverse transcriptase" evidence="1">
    <location>
        <begin position="46"/>
        <end position="131"/>
    </location>
</feature>
<dbReference type="Pfam" id="PF00078">
    <property type="entry name" value="RVT_1"/>
    <property type="match status" value="1"/>
</dbReference>
<evidence type="ECO:0000313" key="3">
    <source>
        <dbReference type="EMBL" id="GEU64719.1"/>
    </source>
</evidence>
<dbReference type="InterPro" id="IPR012337">
    <property type="entry name" value="RNaseH-like_sf"/>
</dbReference>
<evidence type="ECO:0000259" key="2">
    <source>
        <dbReference type="Pfam" id="PF24626"/>
    </source>
</evidence>
<dbReference type="GO" id="GO:0003676">
    <property type="term" value="F:nucleic acid binding"/>
    <property type="evidence" value="ECO:0007669"/>
    <property type="project" value="InterPro"/>
</dbReference>
<proteinExistence type="predicted"/>
<dbReference type="PANTHER" id="PTHR24559:SF427">
    <property type="entry name" value="RNA-DIRECTED DNA POLYMERASE"/>
    <property type="match status" value="1"/>
</dbReference>
<dbReference type="Gene3D" id="3.30.70.270">
    <property type="match status" value="1"/>
</dbReference>
<dbReference type="EMBL" id="BKCJ010005070">
    <property type="protein sequence ID" value="GEU64719.1"/>
    <property type="molecule type" value="Genomic_DNA"/>
</dbReference>
<dbReference type="InterPro" id="IPR036397">
    <property type="entry name" value="RNaseH_sf"/>
</dbReference>
<dbReference type="InterPro" id="IPR056924">
    <property type="entry name" value="SH3_Tf2-1"/>
</dbReference>
<accession>A0A6L2LUA6</accession>
<keyword evidence="3" id="KW-0695">RNA-directed DNA polymerase</keyword>
<dbReference type="Pfam" id="PF24626">
    <property type="entry name" value="SH3_Tf2-1"/>
    <property type="match status" value="1"/>
</dbReference>
<evidence type="ECO:0000259" key="1">
    <source>
        <dbReference type="Pfam" id="PF00078"/>
    </source>
</evidence>
<keyword evidence="3" id="KW-0548">Nucleotidyltransferase</keyword>
<protein>
    <submittedName>
        <fullName evidence="3">Putative reverse transcriptase domain-containing protein</fullName>
    </submittedName>
</protein>
<dbReference type="GO" id="GO:0003964">
    <property type="term" value="F:RNA-directed DNA polymerase activity"/>
    <property type="evidence" value="ECO:0007669"/>
    <property type="project" value="UniProtKB-KW"/>
</dbReference>